<protein>
    <submittedName>
        <fullName evidence="3">Uncharacterized protein</fullName>
    </submittedName>
</protein>
<gene>
    <name evidence="3" type="ORF">BE221DRAFT_51024</name>
</gene>
<name>A0A1Y5HX12_OSTTA</name>
<feature type="transmembrane region" description="Helical" evidence="2">
    <location>
        <begin position="132"/>
        <end position="151"/>
    </location>
</feature>
<evidence type="ECO:0000256" key="2">
    <source>
        <dbReference type="SAM" id="Phobius"/>
    </source>
</evidence>
<dbReference type="AlphaFoldDB" id="A0A1Y5HX12"/>
<feature type="transmembrane region" description="Helical" evidence="2">
    <location>
        <begin position="79"/>
        <end position="97"/>
    </location>
</feature>
<reference evidence="3" key="1">
    <citation type="submission" date="2017-04" db="EMBL/GenBank/DDBJ databases">
        <title>Population genomics of picophytoplankton unveils novel chromosome hypervariability.</title>
        <authorList>
            <consortium name="DOE Joint Genome Institute"/>
            <person name="Blanc-Mathieu R."/>
            <person name="Krasovec M."/>
            <person name="Hebrard M."/>
            <person name="Yau S."/>
            <person name="Desgranges E."/>
            <person name="Martin J."/>
            <person name="Schackwitz W."/>
            <person name="Kuo A."/>
            <person name="Salin G."/>
            <person name="Donnadieu C."/>
            <person name="Desdevises Y."/>
            <person name="Sanchez-Ferandin S."/>
            <person name="Moreau H."/>
            <person name="Rivals E."/>
            <person name="Grigoriev I.V."/>
            <person name="Grimsley N."/>
            <person name="Eyre-Walker A."/>
            <person name="Piganeau G."/>
        </authorList>
    </citation>
    <scope>NUCLEOTIDE SEQUENCE [LARGE SCALE GENOMIC DNA]</scope>
    <source>
        <strain evidence="3">RCC 1115</strain>
    </source>
</reference>
<proteinExistence type="predicted"/>
<evidence type="ECO:0000313" key="3">
    <source>
        <dbReference type="EMBL" id="OUS41670.1"/>
    </source>
</evidence>
<keyword evidence="2" id="KW-0812">Transmembrane</keyword>
<sequence length="163" mass="18934">MPPRNCESDDVENPNDTRRNELTARETSLLGTRDVSLDNVRGVVVLFVIYFHYYECWNVNCRLHTTDAIPTHRSASTDWMRVALYMFQSLVIVSGLVRSHSKTLPLKDIGIYTSWFVFEMFVMHVFKVRGNSFGPAWFLLDVILGQIYVLFTRAFGMCRRDLV</sequence>
<accession>A0A1Y5HX12</accession>
<dbReference type="Proteomes" id="UP000195557">
    <property type="component" value="Unassembled WGS sequence"/>
</dbReference>
<keyword evidence="2" id="KW-1133">Transmembrane helix</keyword>
<feature type="transmembrane region" description="Helical" evidence="2">
    <location>
        <begin position="109"/>
        <end position="126"/>
    </location>
</feature>
<evidence type="ECO:0000256" key="1">
    <source>
        <dbReference type="SAM" id="MobiDB-lite"/>
    </source>
</evidence>
<organism evidence="3">
    <name type="scientific">Ostreococcus tauri</name>
    <name type="common">Marine green alga</name>
    <dbReference type="NCBI Taxonomy" id="70448"/>
    <lineage>
        <taxon>Eukaryota</taxon>
        <taxon>Viridiplantae</taxon>
        <taxon>Chlorophyta</taxon>
        <taxon>Mamiellophyceae</taxon>
        <taxon>Mamiellales</taxon>
        <taxon>Bathycoccaceae</taxon>
        <taxon>Ostreococcus</taxon>
    </lineage>
</organism>
<dbReference type="EMBL" id="KZ155840">
    <property type="protein sequence ID" value="OUS41670.1"/>
    <property type="molecule type" value="Genomic_DNA"/>
</dbReference>
<keyword evidence="2" id="KW-0472">Membrane</keyword>
<feature type="region of interest" description="Disordered" evidence="1">
    <location>
        <begin position="1"/>
        <end position="20"/>
    </location>
</feature>
<feature type="non-terminal residue" evidence="3">
    <location>
        <position position="163"/>
    </location>
</feature>